<sequence length="180" mass="19493">MQADQEYSVIGKPPSIFDDYVMEMESNGSSVQLALQEMTLDFFQRSLHNAHPIKADVILFTFSIANVEALQTISSLVCQEKSSSTLPAPCMLVGLKKDIRVMAEATDGSREMLGQFVSSKQGALAAESMGARYYIECSSASGEGVQHVFMGATELAFAEADEAPGRGRLAKVAQRISCLR</sequence>
<dbReference type="SMART" id="SM00174">
    <property type="entry name" value="RHO"/>
    <property type="match status" value="1"/>
</dbReference>
<dbReference type="InterPro" id="IPR001806">
    <property type="entry name" value="Small_GTPase"/>
</dbReference>
<accession>A0A545VJJ1</accession>
<name>A0A545VJJ1_9HYPO</name>
<dbReference type="AlphaFoldDB" id="A0A545VJJ1"/>
<evidence type="ECO:0000256" key="1">
    <source>
        <dbReference type="ARBA" id="ARBA00022741"/>
    </source>
</evidence>
<dbReference type="Proteomes" id="UP000315783">
    <property type="component" value="Unassembled WGS sequence"/>
</dbReference>
<evidence type="ECO:0000313" key="3">
    <source>
        <dbReference type="EMBL" id="TQV90496.1"/>
    </source>
</evidence>
<reference evidence="3 4" key="1">
    <citation type="journal article" date="2019" name="Appl. Microbiol. Biotechnol.">
        <title>Genome sequence of Isaria javanica and comparative genome analysis insights into family S53 peptidase evolution in fungal entomopathogens.</title>
        <authorList>
            <person name="Lin R."/>
            <person name="Zhang X."/>
            <person name="Xin B."/>
            <person name="Zou M."/>
            <person name="Gao Y."/>
            <person name="Qin F."/>
            <person name="Hu Q."/>
            <person name="Xie B."/>
            <person name="Cheng X."/>
        </authorList>
    </citation>
    <scope>NUCLEOTIDE SEQUENCE [LARGE SCALE GENOMIC DNA]</scope>
    <source>
        <strain evidence="3 4">IJ1G</strain>
    </source>
</reference>
<dbReference type="EMBL" id="SPUK01000026">
    <property type="protein sequence ID" value="TQV90496.1"/>
    <property type="molecule type" value="Genomic_DNA"/>
</dbReference>
<dbReference type="SUPFAM" id="SSF52540">
    <property type="entry name" value="P-loop containing nucleoside triphosphate hydrolases"/>
    <property type="match status" value="1"/>
</dbReference>
<dbReference type="OrthoDB" id="25896at2759"/>
<dbReference type="STRING" id="43265.A0A545VJJ1"/>
<dbReference type="InterPro" id="IPR003578">
    <property type="entry name" value="Small_GTPase_Rho"/>
</dbReference>
<dbReference type="GO" id="GO:0007264">
    <property type="term" value="P:small GTPase-mediated signal transduction"/>
    <property type="evidence" value="ECO:0007669"/>
    <property type="project" value="InterPro"/>
</dbReference>
<evidence type="ECO:0000256" key="2">
    <source>
        <dbReference type="ARBA" id="ARBA00023134"/>
    </source>
</evidence>
<organism evidence="3 4">
    <name type="scientific">Cordyceps javanica</name>
    <dbReference type="NCBI Taxonomy" id="43265"/>
    <lineage>
        <taxon>Eukaryota</taxon>
        <taxon>Fungi</taxon>
        <taxon>Dikarya</taxon>
        <taxon>Ascomycota</taxon>
        <taxon>Pezizomycotina</taxon>
        <taxon>Sordariomycetes</taxon>
        <taxon>Hypocreomycetidae</taxon>
        <taxon>Hypocreales</taxon>
        <taxon>Cordycipitaceae</taxon>
        <taxon>Cordyceps</taxon>
    </lineage>
</organism>
<protein>
    <submittedName>
        <fullName evidence="3">Ras family domain-containing protein</fullName>
    </submittedName>
</protein>
<evidence type="ECO:0000313" key="4">
    <source>
        <dbReference type="Proteomes" id="UP000315783"/>
    </source>
</evidence>
<keyword evidence="2" id="KW-0342">GTP-binding</keyword>
<dbReference type="Pfam" id="PF00071">
    <property type="entry name" value="Ras"/>
    <property type="match status" value="1"/>
</dbReference>
<keyword evidence="4" id="KW-1185">Reference proteome</keyword>
<proteinExistence type="predicted"/>
<keyword evidence="1" id="KW-0547">Nucleotide-binding</keyword>
<gene>
    <name evidence="3" type="ORF">IF1G_10819</name>
</gene>
<dbReference type="PANTHER" id="PTHR24072">
    <property type="entry name" value="RHO FAMILY GTPASE"/>
    <property type="match status" value="1"/>
</dbReference>
<dbReference type="Gene3D" id="3.40.50.300">
    <property type="entry name" value="P-loop containing nucleotide triphosphate hydrolases"/>
    <property type="match status" value="1"/>
</dbReference>
<dbReference type="GO" id="GO:0005525">
    <property type="term" value="F:GTP binding"/>
    <property type="evidence" value="ECO:0007669"/>
    <property type="project" value="UniProtKB-KW"/>
</dbReference>
<dbReference type="InterPro" id="IPR027417">
    <property type="entry name" value="P-loop_NTPase"/>
</dbReference>
<dbReference type="GO" id="GO:0003924">
    <property type="term" value="F:GTPase activity"/>
    <property type="evidence" value="ECO:0007669"/>
    <property type="project" value="InterPro"/>
</dbReference>
<comment type="caution">
    <text evidence="3">The sequence shown here is derived from an EMBL/GenBank/DDBJ whole genome shotgun (WGS) entry which is preliminary data.</text>
</comment>